<name>A0A0A8ZH86_ARUDO</name>
<evidence type="ECO:0000313" key="1">
    <source>
        <dbReference type="EMBL" id="JAD38769.1"/>
    </source>
</evidence>
<organism evidence="1">
    <name type="scientific">Arundo donax</name>
    <name type="common">Giant reed</name>
    <name type="synonym">Donax arundinaceus</name>
    <dbReference type="NCBI Taxonomy" id="35708"/>
    <lineage>
        <taxon>Eukaryota</taxon>
        <taxon>Viridiplantae</taxon>
        <taxon>Streptophyta</taxon>
        <taxon>Embryophyta</taxon>
        <taxon>Tracheophyta</taxon>
        <taxon>Spermatophyta</taxon>
        <taxon>Magnoliopsida</taxon>
        <taxon>Liliopsida</taxon>
        <taxon>Poales</taxon>
        <taxon>Poaceae</taxon>
        <taxon>PACMAD clade</taxon>
        <taxon>Arundinoideae</taxon>
        <taxon>Arundineae</taxon>
        <taxon>Arundo</taxon>
    </lineage>
</organism>
<reference evidence="1" key="2">
    <citation type="journal article" date="2015" name="Data Brief">
        <title>Shoot transcriptome of the giant reed, Arundo donax.</title>
        <authorList>
            <person name="Barrero R.A."/>
            <person name="Guerrero F.D."/>
            <person name="Moolhuijzen P."/>
            <person name="Goolsby J.A."/>
            <person name="Tidwell J."/>
            <person name="Bellgard S.E."/>
            <person name="Bellgard M.I."/>
        </authorList>
    </citation>
    <scope>NUCLEOTIDE SEQUENCE</scope>
    <source>
        <tissue evidence="1">Shoot tissue taken approximately 20 cm above the soil surface</tissue>
    </source>
</reference>
<protein>
    <submittedName>
        <fullName evidence="1">Uncharacterized protein</fullName>
    </submittedName>
</protein>
<proteinExistence type="predicted"/>
<sequence length="24" mass="2849">MTSYTPRSSYFLIVVLCPRLYILL</sequence>
<reference evidence="1" key="1">
    <citation type="submission" date="2014-09" db="EMBL/GenBank/DDBJ databases">
        <authorList>
            <person name="Magalhaes I.L.F."/>
            <person name="Oliveira U."/>
            <person name="Santos F.R."/>
            <person name="Vidigal T.H.D.A."/>
            <person name="Brescovit A.D."/>
            <person name="Santos A.J."/>
        </authorList>
    </citation>
    <scope>NUCLEOTIDE SEQUENCE</scope>
    <source>
        <tissue evidence="1">Shoot tissue taken approximately 20 cm above the soil surface</tissue>
    </source>
</reference>
<accession>A0A0A8ZH86</accession>
<dbReference type="AlphaFoldDB" id="A0A0A8ZH86"/>
<dbReference type="EMBL" id="GBRH01259126">
    <property type="protein sequence ID" value="JAD38769.1"/>
    <property type="molecule type" value="Transcribed_RNA"/>
</dbReference>